<dbReference type="Pfam" id="PF00582">
    <property type="entry name" value="Usp"/>
    <property type="match status" value="1"/>
</dbReference>
<evidence type="ECO:0000256" key="1">
    <source>
        <dbReference type="ARBA" id="ARBA00008791"/>
    </source>
</evidence>
<comment type="similarity">
    <text evidence="1">Belongs to the universal stress protein A family.</text>
</comment>
<dbReference type="InterPro" id="IPR014729">
    <property type="entry name" value="Rossmann-like_a/b/a_fold"/>
</dbReference>
<evidence type="ECO:0000259" key="2">
    <source>
        <dbReference type="Pfam" id="PF00582"/>
    </source>
</evidence>
<evidence type="ECO:0000313" key="3">
    <source>
        <dbReference type="EMBL" id="MFC7747157.1"/>
    </source>
</evidence>
<reference evidence="4" key="1">
    <citation type="journal article" date="2019" name="Int. J. Syst. Evol. Microbiol.">
        <title>The Global Catalogue of Microorganisms (GCM) 10K type strain sequencing project: providing services to taxonomists for standard genome sequencing and annotation.</title>
        <authorList>
            <consortium name="The Broad Institute Genomics Platform"/>
            <consortium name="The Broad Institute Genome Sequencing Center for Infectious Disease"/>
            <person name="Wu L."/>
            <person name="Ma J."/>
        </authorList>
    </citation>
    <scope>NUCLEOTIDE SEQUENCE [LARGE SCALE GENOMIC DNA]</scope>
    <source>
        <strain evidence="4">JCM 30234</strain>
    </source>
</reference>
<name>A0ABW2UTB5_9BACI</name>
<dbReference type="SUPFAM" id="SSF52402">
    <property type="entry name" value="Adenine nucleotide alpha hydrolases-like"/>
    <property type="match status" value="1"/>
</dbReference>
<gene>
    <name evidence="3" type="ORF">ACFQU8_07895</name>
</gene>
<feature type="domain" description="UspA" evidence="2">
    <location>
        <begin position="4"/>
        <end position="141"/>
    </location>
</feature>
<protein>
    <submittedName>
        <fullName evidence="3">Universal stress protein</fullName>
    </submittedName>
</protein>
<dbReference type="Gene3D" id="3.40.50.620">
    <property type="entry name" value="HUPs"/>
    <property type="match status" value="1"/>
</dbReference>
<dbReference type="EMBL" id="JBHTGR010000016">
    <property type="protein sequence ID" value="MFC7747157.1"/>
    <property type="molecule type" value="Genomic_DNA"/>
</dbReference>
<dbReference type="CDD" id="cd00293">
    <property type="entry name" value="USP-like"/>
    <property type="match status" value="1"/>
</dbReference>
<accession>A0ABW2UTB5</accession>
<evidence type="ECO:0000313" key="4">
    <source>
        <dbReference type="Proteomes" id="UP001596620"/>
    </source>
</evidence>
<dbReference type="InterPro" id="IPR006015">
    <property type="entry name" value="Universal_stress_UspA"/>
</dbReference>
<organism evidence="3 4">
    <name type="scientific">Lentibacillus kimchii</name>
    <dbReference type="NCBI Taxonomy" id="1542911"/>
    <lineage>
        <taxon>Bacteria</taxon>
        <taxon>Bacillati</taxon>
        <taxon>Bacillota</taxon>
        <taxon>Bacilli</taxon>
        <taxon>Bacillales</taxon>
        <taxon>Bacillaceae</taxon>
        <taxon>Lentibacillus</taxon>
    </lineage>
</organism>
<dbReference type="InterPro" id="IPR006016">
    <property type="entry name" value="UspA"/>
</dbReference>
<dbReference type="RefSeq" id="WP_382358677.1">
    <property type="nucleotide sequence ID" value="NZ_JBHTGR010000016.1"/>
</dbReference>
<dbReference type="PANTHER" id="PTHR46268">
    <property type="entry name" value="STRESS RESPONSE PROTEIN NHAX"/>
    <property type="match status" value="1"/>
</dbReference>
<dbReference type="PRINTS" id="PR01438">
    <property type="entry name" value="UNVRSLSTRESS"/>
</dbReference>
<sequence length="141" mass="15345">MFCEKVVLAYDGSDVAEQALEKTVAIAEANASIQISVLYAVELPQTPYVIGDVFEDMQKSMHEHGDKVLAEANEKLEGLPNQMDFTVVEGKAPRAILEHATDQDCDLIVIGSRGLTGVKELLGSTSHYVVHHSDVPVLVVR</sequence>
<keyword evidence="4" id="KW-1185">Reference proteome</keyword>
<proteinExistence type="inferred from homology"/>
<dbReference type="PANTHER" id="PTHR46268:SF6">
    <property type="entry name" value="UNIVERSAL STRESS PROTEIN UP12"/>
    <property type="match status" value="1"/>
</dbReference>
<comment type="caution">
    <text evidence="3">The sequence shown here is derived from an EMBL/GenBank/DDBJ whole genome shotgun (WGS) entry which is preliminary data.</text>
</comment>
<dbReference type="Proteomes" id="UP001596620">
    <property type="component" value="Unassembled WGS sequence"/>
</dbReference>